<dbReference type="GO" id="GO:0016020">
    <property type="term" value="C:membrane"/>
    <property type="evidence" value="ECO:0007669"/>
    <property type="project" value="UniProtKB-SubCell"/>
</dbReference>
<dbReference type="Proteomes" id="UP000002051">
    <property type="component" value="Unassembled WGS sequence"/>
</dbReference>
<feature type="repeat" description="Solcar" evidence="8">
    <location>
        <begin position="126"/>
        <end position="248"/>
    </location>
</feature>
<dbReference type="GO" id="GO:0006862">
    <property type="term" value="P:nucleotide transport"/>
    <property type="evidence" value="ECO:0007669"/>
    <property type="project" value="InterPro"/>
</dbReference>
<evidence type="ECO:0000256" key="9">
    <source>
        <dbReference type="RuleBase" id="RU000488"/>
    </source>
</evidence>
<dbReference type="GO" id="GO:0055085">
    <property type="term" value="P:transmembrane transport"/>
    <property type="evidence" value="ECO:0007669"/>
    <property type="project" value="InterPro"/>
</dbReference>
<dbReference type="InterPro" id="IPR044712">
    <property type="entry name" value="SLC25A32-like"/>
</dbReference>
<dbReference type="Gene3D" id="1.50.40.10">
    <property type="entry name" value="Mitochondrial carrier domain"/>
    <property type="match status" value="1"/>
</dbReference>
<dbReference type="InterPro" id="IPR023395">
    <property type="entry name" value="MCP_dom_sf"/>
</dbReference>
<evidence type="ECO:0000256" key="3">
    <source>
        <dbReference type="ARBA" id="ARBA00022448"/>
    </source>
</evidence>
<comment type="similarity">
    <text evidence="2 9">Belongs to the mitochondrial carrier (TC 2.A.29) family.</text>
</comment>
<feature type="region of interest" description="Disordered" evidence="10">
    <location>
        <begin position="38"/>
        <end position="58"/>
    </location>
</feature>
<reference evidence="12 14" key="1">
    <citation type="journal article" date="2011" name="Nature">
        <title>The Medicago genome provides insight into the evolution of rhizobial symbioses.</title>
        <authorList>
            <person name="Young N.D."/>
            <person name="Debelle F."/>
            <person name="Oldroyd G.E."/>
            <person name="Geurts R."/>
            <person name="Cannon S.B."/>
            <person name="Udvardi M.K."/>
            <person name="Benedito V.A."/>
            <person name="Mayer K.F."/>
            <person name="Gouzy J."/>
            <person name="Schoof H."/>
            <person name="Van de Peer Y."/>
            <person name="Proost S."/>
            <person name="Cook D.R."/>
            <person name="Meyers B.C."/>
            <person name="Spannagl M."/>
            <person name="Cheung F."/>
            <person name="De Mita S."/>
            <person name="Krishnakumar V."/>
            <person name="Gundlach H."/>
            <person name="Zhou S."/>
            <person name="Mudge J."/>
            <person name="Bharti A.K."/>
            <person name="Murray J.D."/>
            <person name="Naoumkina M.A."/>
            <person name="Rosen B."/>
            <person name="Silverstein K.A."/>
            <person name="Tang H."/>
            <person name="Rombauts S."/>
            <person name="Zhao P.X."/>
            <person name="Zhou P."/>
            <person name="Barbe V."/>
            <person name="Bardou P."/>
            <person name="Bechner M."/>
            <person name="Bellec A."/>
            <person name="Berger A."/>
            <person name="Berges H."/>
            <person name="Bidwell S."/>
            <person name="Bisseling T."/>
            <person name="Choisne N."/>
            <person name="Couloux A."/>
            <person name="Denny R."/>
            <person name="Deshpande S."/>
            <person name="Dai X."/>
            <person name="Doyle J.J."/>
            <person name="Dudez A.M."/>
            <person name="Farmer A.D."/>
            <person name="Fouteau S."/>
            <person name="Franken C."/>
            <person name="Gibelin C."/>
            <person name="Gish J."/>
            <person name="Goldstein S."/>
            <person name="Gonzalez A.J."/>
            <person name="Green P.J."/>
            <person name="Hallab A."/>
            <person name="Hartog M."/>
            <person name="Hua A."/>
            <person name="Humphray S.J."/>
            <person name="Jeong D.H."/>
            <person name="Jing Y."/>
            <person name="Jocker A."/>
            <person name="Kenton S.M."/>
            <person name="Kim D.J."/>
            <person name="Klee K."/>
            <person name="Lai H."/>
            <person name="Lang C."/>
            <person name="Lin S."/>
            <person name="Macmil S.L."/>
            <person name="Magdelenat G."/>
            <person name="Matthews L."/>
            <person name="McCorrison J."/>
            <person name="Monaghan E.L."/>
            <person name="Mun J.H."/>
            <person name="Najar F.Z."/>
            <person name="Nicholson C."/>
            <person name="Noirot C."/>
            <person name="O'Bleness M."/>
            <person name="Paule C.R."/>
            <person name="Poulain J."/>
            <person name="Prion F."/>
            <person name="Qin B."/>
            <person name="Qu C."/>
            <person name="Retzel E.F."/>
            <person name="Riddle C."/>
            <person name="Sallet E."/>
            <person name="Samain S."/>
            <person name="Samson N."/>
            <person name="Sanders I."/>
            <person name="Saurat O."/>
            <person name="Scarpelli C."/>
            <person name="Schiex T."/>
            <person name="Segurens B."/>
            <person name="Severin A.J."/>
            <person name="Sherrier D.J."/>
            <person name="Shi R."/>
            <person name="Sims S."/>
            <person name="Singer S.R."/>
            <person name="Sinharoy S."/>
            <person name="Sterck L."/>
            <person name="Viollet A."/>
            <person name="Wang B.B."/>
            <person name="Wang K."/>
            <person name="Wang M."/>
            <person name="Wang X."/>
            <person name="Warfsmann J."/>
            <person name="Weissenbach J."/>
            <person name="White D.D."/>
            <person name="White J.D."/>
            <person name="Wiley G.B."/>
            <person name="Wincker P."/>
            <person name="Xing Y."/>
            <person name="Yang L."/>
            <person name="Yao Z."/>
            <person name="Ying F."/>
            <person name="Zhai J."/>
            <person name="Zhou L."/>
            <person name="Zuber A."/>
            <person name="Denarie J."/>
            <person name="Dixon R.A."/>
            <person name="May G.D."/>
            <person name="Schwartz D.C."/>
            <person name="Rogers J."/>
            <person name="Quetier F."/>
            <person name="Town C.D."/>
            <person name="Roe B.A."/>
        </authorList>
    </citation>
    <scope>NUCLEOTIDE SEQUENCE [LARGE SCALE GENOMIC DNA]</scope>
    <source>
        <strain evidence="12">A17</strain>
        <strain evidence="13 14">cv. Jemalong A17</strain>
    </source>
</reference>
<comment type="subcellular location">
    <subcellularLocation>
        <location evidence="1">Membrane</location>
        <topology evidence="1">Multi-pass membrane protein</topology>
    </subcellularLocation>
</comment>
<reference evidence="13" key="3">
    <citation type="submission" date="2015-04" db="UniProtKB">
        <authorList>
            <consortium name="EnsemblPlants"/>
        </authorList>
    </citation>
    <scope>IDENTIFICATION</scope>
    <source>
        <strain evidence="13">cv. Jemalong A17</strain>
    </source>
</reference>
<evidence type="ECO:0000256" key="7">
    <source>
        <dbReference type="ARBA" id="ARBA00023136"/>
    </source>
</evidence>
<feature type="compositionally biased region" description="Low complexity" evidence="10">
    <location>
        <begin position="46"/>
        <end position="58"/>
    </location>
</feature>
<feature type="transmembrane region" description="Helical" evidence="11">
    <location>
        <begin position="126"/>
        <end position="145"/>
    </location>
</feature>
<reference evidence="12 14" key="2">
    <citation type="journal article" date="2014" name="BMC Genomics">
        <title>An improved genome release (version Mt4.0) for the model legume Medicago truncatula.</title>
        <authorList>
            <person name="Tang H."/>
            <person name="Krishnakumar V."/>
            <person name="Bidwell S."/>
            <person name="Rosen B."/>
            <person name="Chan A."/>
            <person name="Zhou S."/>
            <person name="Gentzbittel L."/>
            <person name="Childs K.L."/>
            <person name="Yandell M."/>
            <person name="Gundlach H."/>
            <person name="Mayer K.F."/>
            <person name="Schwartz D.C."/>
            <person name="Town C.D."/>
        </authorList>
    </citation>
    <scope>GENOME REANNOTATION</scope>
    <source>
        <strain evidence="12">A17</strain>
        <strain evidence="13 14">cv. Jemalong A17</strain>
    </source>
</reference>
<protein>
    <submittedName>
        <fullName evidence="12">Peroxisomal membrane carrier protein</fullName>
    </submittedName>
</protein>
<evidence type="ECO:0000256" key="6">
    <source>
        <dbReference type="ARBA" id="ARBA00022989"/>
    </source>
</evidence>
<sequence>MSESNAIANGLAGAGGGIIAQILTYPLQTVNTRQQTERTLKRNKQSSSSNTITTASSSSSSSGIFLQIFQVIGNEGWGGLYSGLKPSLLGTAASQGIYYFFYQVFKNKAVAIAAARKVKGHGDGTVGMFGWLIVAAIAGSLNVLFTNPIWVLVTRMQTHTQAERKILEEKKEALRKAASESSLAGSTLEEKLEKLNSTKPKPFGTIHAANEVYNEAGIVGFWKGVIPALIMVCNPSIQFMIYESSLKHLRAKRSAKKQGDTSVTALE</sequence>
<name>A0A072VHF6_MEDTR</name>
<keyword evidence="7 8" id="KW-0472">Membrane</keyword>
<accession>A0A072VHF6</accession>
<keyword evidence="14" id="KW-1185">Reference proteome</keyword>
<dbReference type="Pfam" id="PF00153">
    <property type="entry name" value="Mito_carr"/>
    <property type="match status" value="2"/>
</dbReference>
<evidence type="ECO:0000313" key="14">
    <source>
        <dbReference type="Proteomes" id="UP000002051"/>
    </source>
</evidence>
<keyword evidence="6 11" id="KW-1133">Transmembrane helix</keyword>
<dbReference type="InterPro" id="IPR018108">
    <property type="entry name" value="MCP_transmembrane"/>
</dbReference>
<dbReference type="PROSITE" id="PS50920">
    <property type="entry name" value="SOLCAR"/>
    <property type="match status" value="2"/>
</dbReference>
<evidence type="ECO:0000256" key="2">
    <source>
        <dbReference type="ARBA" id="ARBA00006375"/>
    </source>
</evidence>
<dbReference type="EnsemblPlants" id="KEH40843">
    <property type="protein sequence ID" value="KEH40843"/>
    <property type="gene ID" value="MTR_1g036280"/>
</dbReference>
<evidence type="ECO:0000256" key="1">
    <source>
        <dbReference type="ARBA" id="ARBA00004141"/>
    </source>
</evidence>
<dbReference type="ExpressionAtlas" id="A0A072VHF6">
    <property type="expression patterns" value="differential"/>
</dbReference>
<keyword evidence="5" id="KW-0677">Repeat</keyword>
<evidence type="ECO:0000256" key="4">
    <source>
        <dbReference type="ARBA" id="ARBA00022692"/>
    </source>
</evidence>
<evidence type="ECO:0000313" key="12">
    <source>
        <dbReference type="EMBL" id="KEH40843.1"/>
    </source>
</evidence>
<organism evidence="12 14">
    <name type="scientific">Medicago truncatula</name>
    <name type="common">Barrel medic</name>
    <name type="synonym">Medicago tribuloides</name>
    <dbReference type="NCBI Taxonomy" id="3880"/>
    <lineage>
        <taxon>Eukaryota</taxon>
        <taxon>Viridiplantae</taxon>
        <taxon>Streptophyta</taxon>
        <taxon>Embryophyta</taxon>
        <taxon>Tracheophyta</taxon>
        <taxon>Spermatophyta</taxon>
        <taxon>Magnoliopsida</taxon>
        <taxon>eudicotyledons</taxon>
        <taxon>Gunneridae</taxon>
        <taxon>Pentapetalae</taxon>
        <taxon>rosids</taxon>
        <taxon>fabids</taxon>
        <taxon>Fabales</taxon>
        <taxon>Fabaceae</taxon>
        <taxon>Papilionoideae</taxon>
        <taxon>50 kb inversion clade</taxon>
        <taxon>NPAAA clade</taxon>
        <taxon>Hologalegina</taxon>
        <taxon>IRL clade</taxon>
        <taxon>Trifolieae</taxon>
        <taxon>Medicago</taxon>
    </lineage>
</organism>
<dbReference type="SUPFAM" id="SSF103506">
    <property type="entry name" value="Mitochondrial carrier"/>
    <property type="match status" value="1"/>
</dbReference>
<dbReference type="OrthoDB" id="2019556at2759"/>
<keyword evidence="3 9" id="KW-0813">Transport</keyword>
<evidence type="ECO:0000256" key="8">
    <source>
        <dbReference type="PROSITE-ProRule" id="PRU00282"/>
    </source>
</evidence>
<dbReference type="EMBL" id="CM001217">
    <property type="protein sequence ID" value="KEH40843.1"/>
    <property type="molecule type" value="Genomic_DNA"/>
</dbReference>
<evidence type="ECO:0000256" key="10">
    <source>
        <dbReference type="SAM" id="MobiDB-lite"/>
    </source>
</evidence>
<keyword evidence="4 8" id="KW-0812">Transmembrane</keyword>
<evidence type="ECO:0000256" key="11">
    <source>
        <dbReference type="SAM" id="Phobius"/>
    </source>
</evidence>
<evidence type="ECO:0000256" key="5">
    <source>
        <dbReference type="ARBA" id="ARBA00022737"/>
    </source>
</evidence>
<evidence type="ECO:0000313" key="13">
    <source>
        <dbReference type="EnsemblPlants" id="KEH40843"/>
    </source>
</evidence>
<dbReference type="AlphaFoldDB" id="A0A072VHF6"/>
<gene>
    <name evidence="13" type="primary">25482755</name>
    <name evidence="12" type="ordered locus">MTR_1g036280</name>
</gene>
<dbReference type="PANTHER" id="PTHR45683">
    <property type="entry name" value="MITOCHONDRIAL NICOTINAMIDE ADENINE DINUCLEOTIDE TRANSPORTER 1-RELATED-RELATED"/>
    <property type="match status" value="1"/>
</dbReference>
<proteinExistence type="inferred from homology"/>
<feature type="repeat" description="Solcar" evidence="8">
    <location>
        <begin position="4"/>
        <end position="108"/>
    </location>
</feature>